<accession>B9BKS2</accession>
<dbReference type="Pfam" id="PF11828">
    <property type="entry name" value="DUF3348"/>
    <property type="match status" value="1"/>
</dbReference>
<feature type="region of interest" description="Disordered" evidence="1">
    <location>
        <begin position="296"/>
        <end position="317"/>
    </location>
</feature>
<protein>
    <recommendedName>
        <fullName evidence="4">DUF3348 domain-containing protein</fullName>
    </recommendedName>
</protein>
<proteinExistence type="predicted"/>
<evidence type="ECO:0000313" key="3">
    <source>
        <dbReference type="Proteomes" id="UP000004535"/>
    </source>
</evidence>
<comment type="caution">
    <text evidence="2">The sequence shown here is derived from an EMBL/GenBank/DDBJ whole genome shotgun (WGS) entry which is preliminary data.</text>
</comment>
<feature type="region of interest" description="Disordered" evidence="1">
    <location>
        <begin position="1"/>
        <end position="22"/>
    </location>
</feature>
<dbReference type="InterPro" id="IPR021783">
    <property type="entry name" value="DUF3348"/>
</dbReference>
<evidence type="ECO:0000313" key="2">
    <source>
        <dbReference type="EMBL" id="EEE08539.1"/>
    </source>
</evidence>
<dbReference type="AlphaFoldDB" id="B9BKS2"/>
<organism evidence="2 3">
    <name type="scientific">Burkholderia multivorans CGD2</name>
    <dbReference type="NCBI Taxonomy" id="513052"/>
    <lineage>
        <taxon>Bacteria</taxon>
        <taxon>Pseudomonadati</taxon>
        <taxon>Pseudomonadota</taxon>
        <taxon>Betaproteobacteria</taxon>
        <taxon>Burkholderiales</taxon>
        <taxon>Burkholderiaceae</taxon>
        <taxon>Burkholderia</taxon>
        <taxon>Burkholderia cepacia complex</taxon>
    </lineage>
</organism>
<dbReference type="EMBL" id="ACFC01000002">
    <property type="protein sequence ID" value="EEE08539.1"/>
    <property type="molecule type" value="Genomic_DNA"/>
</dbReference>
<name>B9BKS2_9BURK</name>
<evidence type="ECO:0000256" key="1">
    <source>
        <dbReference type="SAM" id="MobiDB-lite"/>
    </source>
</evidence>
<dbReference type="Proteomes" id="UP000004535">
    <property type="component" value="Unassembled WGS sequence"/>
</dbReference>
<sequence length="357" mass="38073">MARHGGARCATARPGRAVPRPAGARVLVPPPIPLSILVLPGGHTASRPSRSNSTPQARRLDLAAPSLARRAFARIHDFGSHAASAILAVDRASACKLLPFLTVCSMVQAPPRATLSGPTLVRLLARIVDADVAASPQTLSDRLSQWLGWTDAITLSSALNASPPGVAAGVRGHDAERDCARVRHDLAQAITALNRPRARRRPGELPPPAADTADFADFRQRYLQLQQEMETAIGQLRGRLRVALAARSSGMARLATLDAIMERVLGARERSLLSTVPALLGMRFERLREAERQALADASVEPDGDAPADASVAAQPRAATPGAWLDAFRDEMQSVLLAELEVRFQTVEGLLAALRTC</sequence>
<evidence type="ECO:0008006" key="4">
    <source>
        <dbReference type="Google" id="ProtNLM"/>
    </source>
</evidence>
<gene>
    <name evidence="2" type="ORF">BURMUCGD2_5680</name>
</gene>
<reference evidence="2 3" key="1">
    <citation type="journal article" date="2012" name="J. Bacteriol.">
        <title>Draft Genome Sequence Determination for Cystic Fibrosis and Chronic Granulomatous Disease Burkholderia multivorans Isolates.</title>
        <authorList>
            <person name="Varga J.J."/>
            <person name="Losada L."/>
            <person name="Zelazny A.M."/>
            <person name="Brinkac L."/>
            <person name="Harkins D."/>
            <person name="Radune D."/>
            <person name="Hostetler J."/>
            <person name="Sampaio E.P."/>
            <person name="Ronning C.M."/>
            <person name="Nierman W.C."/>
            <person name="Greenberg D.E."/>
            <person name="Holland S.M."/>
            <person name="Goldberg J.B."/>
        </authorList>
    </citation>
    <scope>NUCLEOTIDE SEQUENCE [LARGE SCALE GENOMIC DNA]</scope>
    <source>
        <strain evidence="2 3">CGD2</strain>
    </source>
</reference>